<dbReference type="FunFam" id="1.10.510.10:FF:000306">
    <property type="entry name" value="Serine/threonine protein kinase"/>
    <property type="match status" value="1"/>
</dbReference>
<feature type="region of interest" description="Disordered" evidence="9">
    <location>
        <begin position="26"/>
        <end position="135"/>
    </location>
</feature>
<evidence type="ECO:0000256" key="5">
    <source>
        <dbReference type="ARBA" id="ARBA00022777"/>
    </source>
</evidence>
<evidence type="ECO:0000256" key="3">
    <source>
        <dbReference type="ARBA" id="ARBA00022679"/>
    </source>
</evidence>
<dbReference type="SMART" id="SM00220">
    <property type="entry name" value="S_TKc"/>
    <property type="match status" value="1"/>
</dbReference>
<dbReference type="Gene3D" id="1.10.510.10">
    <property type="entry name" value="Transferase(Phosphotransferase) domain 1"/>
    <property type="match status" value="1"/>
</dbReference>
<dbReference type="Proteomes" id="UP000234331">
    <property type="component" value="Unassembled WGS sequence"/>
</dbReference>
<keyword evidence="12" id="KW-1185">Reference proteome</keyword>
<comment type="catalytic activity">
    <reaction evidence="7">
        <text>L-threonyl-[protein] + ATP = O-phospho-L-threonyl-[protein] + ADP + H(+)</text>
        <dbReference type="Rhea" id="RHEA:46608"/>
        <dbReference type="Rhea" id="RHEA-COMP:11060"/>
        <dbReference type="Rhea" id="RHEA-COMP:11605"/>
        <dbReference type="ChEBI" id="CHEBI:15378"/>
        <dbReference type="ChEBI" id="CHEBI:30013"/>
        <dbReference type="ChEBI" id="CHEBI:30616"/>
        <dbReference type="ChEBI" id="CHEBI:61977"/>
        <dbReference type="ChEBI" id="CHEBI:456216"/>
        <dbReference type="EC" id="2.7.11.1"/>
    </reaction>
</comment>
<evidence type="ECO:0000313" key="11">
    <source>
        <dbReference type="EMBL" id="SNQ51500.1"/>
    </source>
</evidence>
<keyword evidence="3 11" id="KW-0808">Transferase</keyword>
<evidence type="ECO:0000313" key="12">
    <source>
        <dbReference type="Proteomes" id="UP000234331"/>
    </source>
</evidence>
<dbReference type="InterPro" id="IPR011990">
    <property type="entry name" value="TPR-like_helical_dom_sf"/>
</dbReference>
<evidence type="ECO:0000256" key="7">
    <source>
        <dbReference type="ARBA" id="ARBA00047899"/>
    </source>
</evidence>
<keyword evidence="5 11" id="KW-0418">Kinase</keyword>
<dbReference type="OrthoDB" id="137117at2"/>
<feature type="compositionally biased region" description="Gly residues" evidence="9">
    <location>
        <begin position="36"/>
        <end position="57"/>
    </location>
</feature>
<dbReference type="SUPFAM" id="SSF56112">
    <property type="entry name" value="Protein kinase-like (PK-like)"/>
    <property type="match status" value="1"/>
</dbReference>
<dbReference type="EC" id="2.7.11.1" evidence="1"/>
<comment type="catalytic activity">
    <reaction evidence="8">
        <text>L-seryl-[protein] + ATP = O-phospho-L-seryl-[protein] + ADP + H(+)</text>
        <dbReference type="Rhea" id="RHEA:17989"/>
        <dbReference type="Rhea" id="RHEA-COMP:9863"/>
        <dbReference type="Rhea" id="RHEA-COMP:11604"/>
        <dbReference type="ChEBI" id="CHEBI:15378"/>
        <dbReference type="ChEBI" id="CHEBI:29999"/>
        <dbReference type="ChEBI" id="CHEBI:30616"/>
        <dbReference type="ChEBI" id="CHEBI:83421"/>
        <dbReference type="ChEBI" id="CHEBI:456216"/>
        <dbReference type="EC" id="2.7.11.1"/>
    </reaction>
</comment>
<organism evidence="11 12">
    <name type="scientific">Frankia canadensis</name>
    <dbReference type="NCBI Taxonomy" id="1836972"/>
    <lineage>
        <taxon>Bacteria</taxon>
        <taxon>Bacillati</taxon>
        <taxon>Actinomycetota</taxon>
        <taxon>Actinomycetes</taxon>
        <taxon>Frankiales</taxon>
        <taxon>Frankiaceae</taxon>
        <taxon>Frankia</taxon>
    </lineage>
</organism>
<dbReference type="SUPFAM" id="SSF48452">
    <property type="entry name" value="TPR-like"/>
    <property type="match status" value="1"/>
</dbReference>
<dbReference type="AlphaFoldDB" id="A0A2I2L0R3"/>
<dbReference type="Pfam" id="PF00069">
    <property type="entry name" value="Pkinase"/>
    <property type="match status" value="1"/>
</dbReference>
<dbReference type="CDD" id="cd14014">
    <property type="entry name" value="STKc_PknB_like"/>
    <property type="match status" value="1"/>
</dbReference>
<evidence type="ECO:0000256" key="1">
    <source>
        <dbReference type="ARBA" id="ARBA00012513"/>
    </source>
</evidence>
<dbReference type="RefSeq" id="WP_101835460.1">
    <property type="nucleotide sequence ID" value="NZ_FZMO01000538.1"/>
</dbReference>
<feature type="compositionally biased region" description="Low complexity" evidence="9">
    <location>
        <begin position="58"/>
        <end position="75"/>
    </location>
</feature>
<keyword evidence="2" id="KW-0723">Serine/threonine-protein kinase</keyword>
<dbReference type="GO" id="GO:0106310">
    <property type="term" value="F:protein serine kinase activity"/>
    <property type="evidence" value="ECO:0007669"/>
    <property type="project" value="RHEA"/>
</dbReference>
<evidence type="ECO:0000256" key="4">
    <source>
        <dbReference type="ARBA" id="ARBA00022741"/>
    </source>
</evidence>
<dbReference type="Pfam" id="PF16918">
    <property type="entry name" value="PknG_TPR"/>
    <property type="match status" value="1"/>
</dbReference>
<sequence>MPVIACPEPGCPGVIEDGYCTETGLAHSTPDASAPAGGGSAGGGSAGGGSASGGSAGSGSASPAGSGPSGGSSRSGRSRRSGTGSGRRRGLGGGLVEIPEIAVPDPSSRLLTSPSVPESRRFCPNGHQVGRARGGRPGRTVGFCGECQAPFSFVPALKAGDTLGGYEIAGALAHGGQGWIYLARDRSVADDFWVVLKGLLDEGDPDARAAAIAERRFLATVDHPAIVKIFTFVEDGGTGYIVMEHVGGTSLRDVLKERRAAAGRTDPLPAQLAISYILAILPAFTYLHRTGLVFCDLKPDNMMLGRDTVRLIDLGAVRHLDQQGGASYHTPGYAAPEIVEAGGAGPSIASDLYTVGRTLAALLLNFRGNTTTYRYSIPPPADHPVLSRYDSLYRFLVRATARDPDERFASAEEMHDELEGVLREVAADVTGKPSRWTSRRFTADAHPTGRSPDGAPAGPPWVVLPGLLVNDADPAAGALARLPAVDPDELESLLAAAGVEGVEVRLRLARAQLEAGRFARARELLDAVEAEDPWEWRAAYYRGLISLAQGDAGAARDLFDQVYGQAPGELAPKLALAYAAEDAGDPALAERLHTVVASTDDTITSAAFGLARLRAAAGDRAGAAAAYRRVTPASPAYEQAQAALARLLGTRTAAGTPSRDDVAAAAGVLDALPTQAPSRPALTRDLLTAALDLLEPRGPLRPGDDVHVAGRPLRDADLRLGLEEVYRRMARQAATDTERHRLVDQANQIRPWTFR</sequence>
<evidence type="ECO:0000259" key="10">
    <source>
        <dbReference type="PROSITE" id="PS50011"/>
    </source>
</evidence>
<dbReference type="InterPro" id="IPR031634">
    <property type="entry name" value="PknG_rubred"/>
</dbReference>
<dbReference type="InterPro" id="IPR031636">
    <property type="entry name" value="PknG_TPR"/>
</dbReference>
<evidence type="ECO:0000256" key="9">
    <source>
        <dbReference type="SAM" id="MobiDB-lite"/>
    </source>
</evidence>
<feature type="domain" description="Protein kinase" evidence="10">
    <location>
        <begin position="166"/>
        <end position="418"/>
    </location>
</feature>
<reference evidence="11 12" key="1">
    <citation type="submission" date="2017-06" db="EMBL/GenBank/DDBJ databases">
        <authorList>
            <person name="Kim H.J."/>
            <person name="Triplett B.A."/>
        </authorList>
    </citation>
    <scope>NUCLEOTIDE SEQUENCE [LARGE SCALE GENOMIC DNA]</scope>
    <source>
        <strain evidence="11">FRACA_ARgP5</strain>
    </source>
</reference>
<keyword evidence="6" id="KW-0067">ATP-binding</keyword>
<accession>A0A2I2L0R3</accession>
<dbReference type="InterPro" id="IPR011009">
    <property type="entry name" value="Kinase-like_dom_sf"/>
</dbReference>
<keyword evidence="4" id="KW-0547">Nucleotide-binding</keyword>
<dbReference type="PROSITE" id="PS50011">
    <property type="entry name" value="PROTEIN_KINASE_DOM"/>
    <property type="match status" value="1"/>
</dbReference>
<name>A0A2I2L0R3_9ACTN</name>
<dbReference type="Gene3D" id="1.25.40.10">
    <property type="entry name" value="Tetratricopeptide repeat domain"/>
    <property type="match status" value="2"/>
</dbReference>
<protein>
    <recommendedName>
        <fullName evidence="1">non-specific serine/threonine protein kinase</fullName>
        <ecNumber evidence="1">2.7.11.1</ecNumber>
    </recommendedName>
</protein>
<dbReference type="PANTHER" id="PTHR24363">
    <property type="entry name" value="SERINE/THREONINE PROTEIN KINASE"/>
    <property type="match status" value="1"/>
</dbReference>
<dbReference type="Pfam" id="PF16919">
    <property type="entry name" value="PknG_rubred"/>
    <property type="match status" value="1"/>
</dbReference>
<dbReference type="InterPro" id="IPR000719">
    <property type="entry name" value="Prot_kinase_dom"/>
</dbReference>
<feature type="compositionally biased region" description="Basic residues" evidence="9">
    <location>
        <begin position="76"/>
        <end position="90"/>
    </location>
</feature>
<dbReference type="EMBL" id="FZMO01000538">
    <property type="protein sequence ID" value="SNQ51500.1"/>
    <property type="molecule type" value="Genomic_DNA"/>
</dbReference>
<proteinExistence type="predicted"/>
<evidence type="ECO:0000256" key="2">
    <source>
        <dbReference type="ARBA" id="ARBA00022527"/>
    </source>
</evidence>
<evidence type="ECO:0000256" key="6">
    <source>
        <dbReference type="ARBA" id="ARBA00022840"/>
    </source>
</evidence>
<dbReference type="GO" id="GO:0005524">
    <property type="term" value="F:ATP binding"/>
    <property type="evidence" value="ECO:0007669"/>
    <property type="project" value="UniProtKB-KW"/>
</dbReference>
<dbReference type="PANTHER" id="PTHR24363:SF0">
    <property type="entry name" value="SERINE_THREONINE KINASE LIKE DOMAIN CONTAINING 1"/>
    <property type="match status" value="1"/>
</dbReference>
<evidence type="ECO:0000256" key="8">
    <source>
        <dbReference type="ARBA" id="ARBA00048679"/>
    </source>
</evidence>
<dbReference type="Gene3D" id="3.30.200.20">
    <property type="entry name" value="Phosphorylase Kinase, domain 1"/>
    <property type="match status" value="1"/>
</dbReference>
<gene>
    <name evidence="11" type="primary">pknG</name>
    <name evidence="11" type="ORF">FRACA_710024</name>
</gene>
<dbReference type="GO" id="GO:0004674">
    <property type="term" value="F:protein serine/threonine kinase activity"/>
    <property type="evidence" value="ECO:0007669"/>
    <property type="project" value="UniProtKB-KW"/>
</dbReference>